<comment type="catalytic activity">
    <reaction evidence="1">
        <text>6-hydroxymethyl-7,8-dihydropterin + ATP = (7,8-dihydropterin-6-yl)methyl diphosphate + AMP + H(+)</text>
        <dbReference type="Rhea" id="RHEA:11412"/>
        <dbReference type="ChEBI" id="CHEBI:15378"/>
        <dbReference type="ChEBI" id="CHEBI:30616"/>
        <dbReference type="ChEBI" id="CHEBI:44841"/>
        <dbReference type="ChEBI" id="CHEBI:72950"/>
        <dbReference type="ChEBI" id="CHEBI:456215"/>
        <dbReference type="EC" id="2.7.6.3"/>
    </reaction>
</comment>
<dbReference type="RefSeq" id="WP_067061657.1">
    <property type="nucleotide sequence ID" value="NZ_CP014699.1"/>
</dbReference>
<evidence type="ECO:0000256" key="1">
    <source>
        <dbReference type="ARBA" id="ARBA00000198"/>
    </source>
</evidence>
<keyword evidence="6 10" id="KW-0418">Kinase</keyword>
<dbReference type="PANTHER" id="PTHR43071:SF1">
    <property type="entry name" value="2-AMINO-4-HYDROXY-6-HYDROXYMETHYLDIHYDROPTERIDINE PYROPHOSPHOKINASE"/>
    <property type="match status" value="1"/>
</dbReference>
<sequence>MTSVYLSLGSNLGEQKSYLCRALAALDALPLTQVTACSSFYETAPWGKTDQPDFLNLCCKLETDLPPQDLLLSCQKIEEDLGRVRHEHWGARTIDIDLLLYGEATIAQDNLQIPHPYMTERAFVLLPLEEIAPYLTLEGVPLKAYISGLDVTGVKKISDQSCDKG</sequence>
<evidence type="ECO:0000313" key="10">
    <source>
        <dbReference type="EMBL" id="AND79247.1"/>
    </source>
</evidence>
<dbReference type="GO" id="GO:0005524">
    <property type="term" value="F:ATP binding"/>
    <property type="evidence" value="ECO:0007669"/>
    <property type="project" value="UniProtKB-KW"/>
</dbReference>
<dbReference type="Proteomes" id="UP000077317">
    <property type="component" value="Chromosome"/>
</dbReference>
<dbReference type="EC" id="2.7.6.3" evidence="3"/>
<evidence type="ECO:0000256" key="2">
    <source>
        <dbReference type="ARBA" id="ARBA00005051"/>
    </source>
</evidence>
<evidence type="ECO:0000256" key="3">
    <source>
        <dbReference type="ARBA" id="ARBA00013253"/>
    </source>
</evidence>
<reference evidence="11" key="2">
    <citation type="submission" date="2016-03" db="EMBL/GenBank/DDBJ databases">
        <title>Streptococcus antelopensis sp. nov., isolated from the feces of the Tibetan antelope (Pantholops hodgsonii) in Hoh Xil National Nature Reserve, Qinghai, China.</title>
        <authorList>
            <person name="Bai X."/>
        </authorList>
    </citation>
    <scope>NUCLEOTIDE SEQUENCE [LARGE SCALE GENOMIC DNA]</scope>
    <source>
        <strain evidence="11">TA 26</strain>
    </source>
</reference>
<dbReference type="NCBIfam" id="TIGR01498">
    <property type="entry name" value="folK"/>
    <property type="match status" value="1"/>
</dbReference>
<keyword evidence="8" id="KW-0289">Folate biosynthesis</keyword>
<dbReference type="InterPro" id="IPR035907">
    <property type="entry name" value="Hppk_sf"/>
</dbReference>
<feature type="domain" description="7,8-dihydro-6-hydroxymethylpterin-pyrophosphokinase" evidence="9">
    <location>
        <begin position="88"/>
        <end position="99"/>
    </location>
</feature>
<dbReference type="GO" id="GO:0003848">
    <property type="term" value="F:2-amino-4-hydroxy-6-hydroxymethyldihydropteridine diphosphokinase activity"/>
    <property type="evidence" value="ECO:0007669"/>
    <property type="project" value="UniProtKB-EC"/>
</dbReference>
<dbReference type="PROSITE" id="PS00794">
    <property type="entry name" value="HPPK"/>
    <property type="match status" value="1"/>
</dbReference>
<evidence type="ECO:0000259" key="9">
    <source>
        <dbReference type="PROSITE" id="PS00794"/>
    </source>
</evidence>
<proteinExistence type="predicted"/>
<dbReference type="Pfam" id="PF01288">
    <property type="entry name" value="HPPK"/>
    <property type="match status" value="1"/>
</dbReference>
<dbReference type="CDD" id="cd00483">
    <property type="entry name" value="HPPK"/>
    <property type="match status" value="1"/>
</dbReference>
<evidence type="ECO:0000256" key="5">
    <source>
        <dbReference type="ARBA" id="ARBA00022741"/>
    </source>
</evidence>
<dbReference type="PANTHER" id="PTHR43071">
    <property type="entry name" value="2-AMINO-4-HYDROXY-6-HYDROXYMETHYLDIHYDROPTERIDINE PYROPHOSPHOKINASE"/>
    <property type="match status" value="1"/>
</dbReference>
<keyword evidence="4" id="KW-0808">Transferase</keyword>
<dbReference type="GO" id="GO:0046656">
    <property type="term" value="P:folic acid biosynthetic process"/>
    <property type="evidence" value="ECO:0007669"/>
    <property type="project" value="UniProtKB-KW"/>
</dbReference>
<comment type="pathway">
    <text evidence="2">Cofactor biosynthesis; tetrahydrofolate biosynthesis; 2-amino-4-hydroxy-6-hydroxymethyl-7,8-dihydropteridine diphosphate from 7,8-dihydroneopterin triphosphate: step 4/4.</text>
</comment>
<keyword evidence="5" id="KW-0547">Nucleotide-binding</keyword>
<organism evidence="10 11">
    <name type="scientific">Streptococcus pantholopis</name>
    <dbReference type="NCBI Taxonomy" id="1811193"/>
    <lineage>
        <taxon>Bacteria</taxon>
        <taxon>Bacillati</taxon>
        <taxon>Bacillota</taxon>
        <taxon>Bacilli</taxon>
        <taxon>Lactobacillales</taxon>
        <taxon>Streptococcaceae</taxon>
        <taxon>Streptococcus</taxon>
    </lineage>
</organism>
<name>A0A172Q752_9STRE</name>
<keyword evidence="11" id="KW-1185">Reference proteome</keyword>
<evidence type="ECO:0000256" key="4">
    <source>
        <dbReference type="ARBA" id="ARBA00022679"/>
    </source>
</evidence>
<dbReference type="EMBL" id="CP014699">
    <property type="protein sequence ID" value="AND79247.1"/>
    <property type="molecule type" value="Genomic_DNA"/>
</dbReference>
<protein>
    <recommendedName>
        <fullName evidence="3">2-amino-4-hydroxy-6-hydroxymethyldihydropteridine diphosphokinase</fullName>
        <ecNumber evidence="3">2.7.6.3</ecNumber>
    </recommendedName>
</protein>
<dbReference type="AlphaFoldDB" id="A0A172Q752"/>
<evidence type="ECO:0000256" key="8">
    <source>
        <dbReference type="ARBA" id="ARBA00022909"/>
    </source>
</evidence>
<evidence type="ECO:0000256" key="6">
    <source>
        <dbReference type="ARBA" id="ARBA00022777"/>
    </source>
</evidence>
<dbReference type="GO" id="GO:0016301">
    <property type="term" value="F:kinase activity"/>
    <property type="evidence" value="ECO:0007669"/>
    <property type="project" value="UniProtKB-KW"/>
</dbReference>
<gene>
    <name evidence="10" type="ORF">A0O21_03990</name>
</gene>
<dbReference type="InterPro" id="IPR000550">
    <property type="entry name" value="Hppk"/>
</dbReference>
<dbReference type="OrthoDB" id="9808041at2"/>
<dbReference type="UniPathway" id="UPA00077">
    <property type="reaction ID" value="UER00155"/>
</dbReference>
<evidence type="ECO:0000256" key="7">
    <source>
        <dbReference type="ARBA" id="ARBA00022840"/>
    </source>
</evidence>
<reference evidence="10 11" key="1">
    <citation type="journal article" date="2016" name="Int. J. Syst. Evol. Microbiol.">
        <title>Streptococcuspantholopis sp. nov., isolated from faeces of the Tibetan antelope (Pantholops hodgsonii).</title>
        <authorList>
            <person name="Bai X."/>
            <person name="Xiong Y."/>
            <person name="Lu S."/>
            <person name="Jin D."/>
            <person name="Lai X."/>
            <person name="Yang J."/>
            <person name="Niu L."/>
            <person name="Hu S."/>
            <person name="Meng X."/>
            <person name="Pu J."/>
            <person name="Ye C."/>
            <person name="Xu J."/>
        </authorList>
    </citation>
    <scope>NUCLEOTIDE SEQUENCE [LARGE SCALE GENOMIC DNA]</scope>
    <source>
        <strain evidence="10 11">TA 26</strain>
    </source>
</reference>
<dbReference type="SUPFAM" id="SSF55083">
    <property type="entry name" value="6-hydroxymethyl-7,8-dihydropterin pyrophosphokinase, HPPK"/>
    <property type="match status" value="1"/>
</dbReference>
<evidence type="ECO:0000313" key="11">
    <source>
        <dbReference type="Proteomes" id="UP000077317"/>
    </source>
</evidence>
<dbReference type="STRING" id="1811193.A0O21_03990"/>
<accession>A0A172Q752</accession>
<dbReference type="Gene3D" id="3.30.70.560">
    <property type="entry name" value="7,8-Dihydro-6-hydroxymethylpterin-pyrophosphokinase HPPK"/>
    <property type="match status" value="1"/>
</dbReference>
<dbReference type="GO" id="GO:0046654">
    <property type="term" value="P:tetrahydrofolate biosynthetic process"/>
    <property type="evidence" value="ECO:0007669"/>
    <property type="project" value="UniProtKB-UniPathway"/>
</dbReference>
<dbReference type="KEGG" id="spat:A0O21_03990"/>
<keyword evidence="7" id="KW-0067">ATP-binding</keyword>